<dbReference type="InterPro" id="IPR008145">
    <property type="entry name" value="GK/Ca_channel_bsu"/>
</dbReference>
<gene>
    <name evidence="8" type="ORF">AFUS01_LOCUS2543</name>
</gene>
<keyword evidence="2 3" id="KW-0728">SH3 domain</keyword>
<feature type="domain" description="PDZ" evidence="6">
    <location>
        <begin position="141"/>
        <end position="219"/>
    </location>
</feature>
<dbReference type="SMART" id="SM00326">
    <property type="entry name" value="SH3"/>
    <property type="match status" value="1"/>
</dbReference>
<dbReference type="CDD" id="cd11862">
    <property type="entry name" value="SH3_MPP"/>
    <property type="match status" value="1"/>
</dbReference>
<feature type="domain" description="Guanylate kinase-like" evidence="5">
    <location>
        <begin position="372"/>
        <end position="585"/>
    </location>
</feature>
<dbReference type="PROSITE" id="PS50052">
    <property type="entry name" value="GUANYLATE_KINASE_2"/>
    <property type="match status" value="1"/>
</dbReference>
<proteinExistence type="inferred from homology"/>
<dbReference type="SMART" id="SM00569">
    <property type="entry name" value="L27"/>
    <property type="match status" value="2"/>
</dbReference>
<evidence type="ECO:0000256" key="1">
    <source>
        <dbReference type="ARBA" id="ARBA00007014"/>
    </source>
</evidence>
<accession>A0A8J2NSV7</accession>
<comment type="similarity">
    <text evidence="1">Belongs to the MAGUK family.</text>
</comment>
<dbReference type="PROSITE" id="PS50106">
    <property type="entry name" value="PDZ"/>
    <property type="match status" value="1"/>
</dbReference>
<evidence type="ECO:0000259" key="6">
    <source>
        <dbReference type="PROSITE" id="PS50106"/>
    </source>
</evidence>
<keyword evidence="9" id="KW-1185">Reference proteome</keyword>
<dbReference type="InterPro" id="IPR001452">
    <property type="entry name" value="SH3_domain"/>
</dbReference>
<feature type="domain" description="L27" evidence="7">
    <location>
        <begin position="51"/>
        <end position="107"/>
    </location>
</feature>
<dbReference type="InterPro" id="IPR008144">
    <property type="entry name" value="Guanylate_kin-like_dom"/>
</dbReference>
<dbReference type="AlphaFoldDB" id="A0A8J2NSV7"/>
<evidence type="ECO:0008006" key="10">
    <source>
        <dbReference type="Google" id="ProtNLM"/>
    </source>
</evidence>
<evidence type="ECO:0000313" key="9">
    <source>
        <dbReference type="Proteomes" id="UP000708208"/>
    </source>
</evidence>
<evidence type="ECO:0000256" key="2">
    <source>
        <dbReference type="ARBA" id="ARBA00022443"/>
    </source>
</evidence>
<dbReference type="FunFam" id="2.30.30.40:FF:000069">
    <property type="entry name" value="MAGUK p55 subfamily member 6"/>
    <property type="match status" value="1"/>
</dbReference>
<evidence type="ECO:0000259" key="5">
    <source>
        <dbReference type="PROSITE" id="PS50052"/>
    </source>
</evidence>
<evidence type="ECO:0000256" key="3">
    <source>
        <dbReference type="PROSITE-ProRule" id="PRU00192"/>
    </source>
</evidence>
<dbReference type="OrthoDB" id="65789at2759"/>
<dbReference type="SMART" id="SM00228">
    <property type="entry name" value="PDZ"/>
    <property type="match status" value="1"/>
</dbReference>
<dbReference type="InterPro" id="IPR050716">
    <property type="entry name" value="MAGUK"/>
</dbReference>
<dbReference type="InterPro" id="IPR004172">
    <property type="entry name" value="L27_dom"/>
</dbReference>
<dbReference type="Pfam" id="PF00595">
    <property type="entry name" value="PDZ"/>
    <property type="match status" value="1"/>
</dbReference>
<feature type="domain" description="SH3" evidence="4">
    <location>
        <begin position="248"/>
        <end position="316"/>
    </location>
</feature>
<dbReference type="GO" id="GO:0030054">
    <property type="term" value="C:cell junction"/>
    <property type="evidence" value="ECO:0007669"/>
    <property type="project" value="UniProtKB-ARBA"/>
</dbReference>
<dbReference type="PROSITE" id="PS50002">
    <property type="entry name" value="SH3"/>
    <property type="match status" value="1"/>
</dbReference>
<evidence type="ECO:0000259" key="4">
    <source>
        <dbReference type="PROSITE" id="PS50002"/>
    </source>
</evidence>
<dbReference type="Pfam" id="PF00625">
    <property type="entry name" value="Guanylate_kin"/>
    <property type="match status" value="1"/>
</dbReference>
<evidence type="ECO:0000313" key="8">
    <source>
        <dbReference type="EMBL" id="CAG7678299.1"/>
    </source>
</evidence>
<dbReference type="PANTHER" id="PTHR23122">
    <property type="entry name" value="MEMBRANE-ASSOCIATED GUANYLATE KINASE MAGUK"/>
    <property type="match status" value="1"/>
</dbReference>
<sequence length="600" mass="68519">MFTAFQTVRNHIASLDEQSTDLIFLKTLMESPVMAHLLKVQDKLESNIPELIPVGTGNTTLCSDICQRYDRSYRKDAKELTSLLRNRDFKELLKAHDMIAEKYLETSSGTPWEERKSGEKELRDVDQEDETNVIYSEPIRVIGLRKSHDQPLGVTVEEQDGCLVVARIISGGMIDRLGLLKIGDVIIEVNTNKVDTPDKLQQEIAKARDSLQLKVASPSEDKPNFGLGQVVSKQANKGNHSTTLDCQKTLCFMRALFAYDPALDTLLPCKEIGLGFHMGDILHIVDQSDPNWWQAKKVGESCVGLIPSRELEERRAAFVRPEADFIHSIGVCGARISRKKKKCVYTAKQNSEFDRAELVLYEEVTRMPPFRRKTLVLVGTNGVGRRTLKNRLINSDPYKFGCVVPITSRPPREGEEQMNIYTFISREDFEEGIRNNRFLEFGERDGCYYGTSFDSVREVIRQGKLCIIDCGPSILKILHNSPEFMPYVVFLSAPGAERLQQQDDFERQHGFSSRPISFDRTSSIRYSSRRARTLESIASLYEEDDVRQTVEDSQSIQRLYSPYFDLVVVNEDFDETFRRVVQAIDSLNTDYQWVPVSWVY</sequence>
<organism evidence="8 9">
    <name type="scientific">Allacma fusca</name>
    <dbReference type="NCBI Taxonomy" id="39272"/>
    <lineage>
        <taxon>Eukaryota</taxon>
        <taxon>Metazoa</taxon>
        <taxon>Ecdysozoa</taxon>
        <taxon>Arthropoda</taxon>
        <taxon>Hexapoda</taxon>
        <taxon>Collembola</taxon>
        <taxon>Symphypleona</taxon>
        <taxon>Sminthuridae</taxon>
        <taxon>Allacma</taxon>
    </lineage>
</organism>
<dbReference type="Proteomes" id="UP000708208">
    <property type="component" value="Unassembled WGS sequence"/>
</dbReference>
<dbReference type="SMART" id="SM00072">
    <property type="entry name" value="GuKc"/>
    <property type="match status" value="1"/>
</dbReference>
<evidence type="ECO:0000259" key="7">
    <source>
        <dbReference type="PROSITE" id="PS51022"/>
    </source>
</evidence>
<dbReference type="EMBL" id="CAJVCH010014549">
    <property type="protein sequence ID" value="CAG7678299.1"/>
    <property type="molecule type" value="Genomic_DNA"/>
</dbReference>
<dbReference type="PROSITE" id="PS51022">
    <property type="entry name" value="L27"/>
    <property type="match status" value="2"/>
</dbReference>
<dbReference type="Pfam" id="PF00018">
    <property type="entry name" value="SH3_1"/>
    <property type="match status" value="1"/>
</dbReference>
<protein>
    <recommendedName>
        <fullName evidence="10">MAGUK p55 subfamily member 6</fullName>
    </recommendedName>
</protein>
<feature type="domain" description="L27" evidence="7">
    <location>
        <begin position="1"/>
        <end position="50"/>
    </location>
</feature>
<comment type="caution">
    <text evidence="8">The sequence shown here is derived from an EMBL/GenBank/DDBJ whole genome shotgun (WGS) entry which is preliminary data.</text>
</comment>
<reference evidence="8" key="1">
    <citation type="submission" date="2021-06" db="EMBL/GenBank/DDBJ databases">
        <authorList>
            <person name="Hodson N. C."/>
            <person name="Mongue J. A."/>
            <person name="Jaron S. K."/>
        </authorList>
    </citation>
    <scope>NUCLEOTIDE SEQUENCE</scope>
</reference>
<dbReference type="InterPro" id="IPR001478">
    <property type="entry name" value="PDZ"/>
</dbReference>
<name>A0A8J2NSV7_9HEXA</name>